<proteinExistence type="predicted"/>
<evidence type="ECO:0000313" key="2">
    <source>
        <dbReference type="Proteomes" id="UP000675881"/>
    </source>
</evidence>
<dbReference type="Proteomes" id="UP000675881">
    <property type="component" value="Chromosome 2"/>
</dbReference>
<keyword evidence="2" id="KW-1185">Reference proteome</keyword>
<sequence>MLPSKKRQISESAIRKTGIVKTIICQHLNSFLESSEDLRNGQILYVYITCGNYIAMKSSRKLKEICESRYWMSKGFLFNFPLKGIVLRIYKKIKKLSDKNMMARFSDECNKPFLWSPNAFEPINPSSYTSDISFSKCLQNNSKYL</sequence>
<protein>
    <submittedName>
        <fullName evidence="1">(salmon louse) hypothetical protein</fullName>
    </submittedName>
</protein>
<name>A0A7R8CN56_LEPSM</name>
<dbReference type="EMBL" id="HG994581">
    <property type="protein sequence ID" value="CAF2871445.1"/>
    <property type="molecule type" value="Genomic_DNA"/>
</dbReference>
<gene>
    <name evidence="1" type="ORF">LSAA_6893</name>
</gene>
<organism evidence="1 2">
    <name type="scientific">Lepeophtheirus salmonis</name>
    <name type="common">Salmon louse</name>
    <name type="synonym">Caligus salmonis</name>
    <dbReference type="NCBI Taxonomy" id="72036"/>
    <lineage>
        <taxon>Eukaryota</taxon>
        <taxon>Metazoa</taxon>
        <taxon>Ecdysozoa</taxon>
        <taxon>Arthropoda</taxon>
        <taxon>Crustacea</taxon>
        <taxon>Multicrustacea</taxon>
        <taxon>Hexanauplia</taxon>
        <taxon>Copepoda</taxon>
        <taxon>Siphonostomatoida</taxon>
        <taxon>Caligidae</taxon>
        <taxon>Lepeophtheirus</taxon>
    </lineage>
</organism>
<evidence type="ECO:0000313" key="1">
    <source>
        <dbReference type="EMBL" id="CAF2871445.1"/>
    </source>
</evidence>
<dbReference type="AlphaFoldDB" id="A0A7R8CN56"/>
<dbReference type="OrthoDB" id="6140945at2759"/>
<accession>A0A7R8CN56</accession>
<reference evidence="1" key="1">
    <citation type="submission" date="2021-02" db="EMBL/GenBank/DDBJ databases">
        <authorList>
            <person name="Bekaert M."/>
        </authorList>
    </citation>
    <scope>NUCLEOTIDE SEQUENCE</scope>
    <source>
        <strain evidence="1">IoA-00</strain>
    </source>
</reference>